<dbReference type="EMBL" id="BAAAYN010000068">
    <property type="protein sequence ID" value="GAA3397624.1"/>
    <property type="molecule type" value="Genomic_DNA"/>
</dbReference>
<evidence type="ECO:0000313" key="3">
    <source>
        <dbReference type="Proteomes" id="UP001501676"/>
    </source>
</evidence>
<keyword evidence="3" id="KW-1185">Reference proteome</keyword>
<gene>
    <name evidence="2" type="ORF">GCM10020369_78460</name>
</gene>
<feature type="compositionally biased region" description="Polar residues" evidence="1">
    <location>
        <begin position="1"/>
        <end position="14"/>
    </location>
</feature>
<dbReference type="RefSeq" id="WP_345733404.1">
    <property type="nucleotide sequence ID" value="NZ_BAAAYN010000068.1"/>
</dbReference>
<feature type="region of interest" description="Disordered" evidence="1">
    <location>
        <begin position="1"/>
        <end position="28"/>
    </location>
</feature>
<name>A0ABP6TBX0_9ACTN</name>
<accession>A0ABP6TBX0</accession>
<proteinExistence type="predicted"/>
<dbReference type="Proteomes" id="UP001501676">
    <property type="component" value="Unassembled WGS sequence"/>
</dbReference>
<comment type="caution">
    <text evidence="2">The sequence shown here is derived from an EMBL/GenBank/DDBJ whole genome shotgun (WGS) entry which is preliminary data.</text>
</comment>
<organism evidence="2 3">
    <name type="scientific">Cryptosporangium minutisporangium</name>
    <dbReference type="NCBI Taxonomy" id="113569"/>
    <lineage>
        <taxon>Bacteria</taxon>
        <taxon>Bacillati</taxon>
        <taxon>Actinomycetota</taxon>
        <taxon>Actinomycetes</taxon>
        <taxon>Cryptosporangiales</taxon>
        <taxon>Cryptosporangiaceae</taxon>
        <taxon>Cryptosporangium</taxon>
    </lineage>
</organism>
<sequence>MTWQWRYQGDTSGSEVGEASEEFPSQSDAESWLGEQWRELLAAGVDEVILEENGRKEYAMPLTAE</sequence>
<reference evidence="3" key="1">
    <citation type="journal article" date="2019" name="Int. J. Syst. Evol. Microbiol.">
        <title>The Global Catalogue of Microorganisms (GCM) 10K type strain sequencing project: providing services to taxonomists for standard genome sequencing and annotation.</title>
        <authorList>
            <consortium name="The Broad Institute Genomics Platform"/>
            <consortium name="The Broad Institute Genome Sequencing Center for Infectious Disease"/>
            <person name="Wu L."/>
            <person name="Ma J."/>
        </authorList>
    </citation>
    <scope>NUCLEOTIDE SEQUENCE [LARGE SCALE GENOMIC DNA]</scope>
    <source>
        <strain evidence="3">JCM 9458</strain>
    </source>
</reference>
<evidence type="ECO:0000256" key="1">
    <source>
        <dbReference type="SAM" id="MobiDB-lite"/>
    </source>
</evidence>
<evidence type="ECO:0000313" key="2">
    <source>
        <dbReference type="EMBL" id="GAA3397624.1"/>
    </source>
</evidence>
<protein>
    <submittedName>
        <fullName evidence="2">Uncharacterized protein</fullName>
    </submittedName>
</protein>